<dbReference type="PANTHER" id="PTHR33406">
    <property type="entry name" value="MEMBRANE PROTEIN MJ1562-RELATED"/>
    <property type="match status" value="1"/>
</dbReference>
<feature type="transmembrane region" description="Helical" evidence="7">
    <location>
        <begin position="266"/>
        <end position="291"/>
    </location>
</feature>
<dbReference type="PANTHER" id="PTHR33406:SF12">
    <property type="entry name" value="BLR2997 PROTEIN"/>
    <property type="match status" value="1"/>
</dbReference>
<keyword evidence="10" id="KW-1185">Reference proteome</keyword>
<feature type="transmembrane region" description="Helical" evidence="7">
    <location>
        <begin position="793"/>
        <end position="812"/>
    </location>
</feature>
<dbReference type="InterPro" id="IPR004869">
    <property type="entry name" value="MMPL_dom"/>
</dbReference>
<gene>
    <name evidence="9" type="ORF">C2R22_15350</name>
</gene>
<feature type="transmembrane region" description="Helical" evidence="7">
    <location>
        <begin position="240"/>
        <end position="259"/>
    </location>
</feature>
<evidence type="ECO:0000313" key="9">
    <source>
        <dbReference type="EMBL" id="AUV82842.1"/>
    </source>
</evidence>
<organism evidence="9 10">
    <name type="scientific">Salinigranum rubrum</name>
    <dbReference type="NCBI Taxonomy" id="755307"/>
    <lineage>
        <taxon>Archaea</taxon>
        <taxon>Methanobacteriati</taxon>
        <taxon>Methanobacteriota</taxon>
        <taxon>Stenosarchaea group</taxon>
        <taxon>Halobacteria</taxon>
        <taxon>Halobacteriales</taxon>
        <taxon>Haloferacaceae</taxon>
        <taxon>Salinigranum</taxon>
    </lineage>
</organism>
<dbReference type="RefSeq" id="WP_103426531.1">
    <property type="nucleotide sequence ID" value="NZ_CP026309.1"/>
</dbReference>
<dbReference type="InterPro" id="IPR000731">
    <property type="entry name" value="SSD"/>
</dbReference>
<feature type="transmembrane region" description="Helical" evidence="7">
    <location>
        <begin position="655"/>
        <end position="677"/>
    </location>
</feature>
<evidence type="ECO:0000256" key="3">
    <source>
        <dbReference type="ARBA" id="ARBA00022692"/>
    </source>
</evidence>
<evidence type="ECO:0000256" key="1">
    <source>
        <dbReference type="ARBA" id="ARBA00004651"/>
    </source>
</evidence>
<feature type="transmembrane region" description="Helical" evidence="7">
    <location>
        <begin position="367"/>
        <end position="389"/>
    </location>
</feature>
<feature type="compositionally biased region" description="Low complexity" evidence="6">
    <location>
        <begin position="820"/>
        <end position="835"/>
    </location>
</feature>
<feature type="transmembrane region" description="Helical" evidence="7">
    <location>
        <begin position="338"/>
        <end position="355"/>
    </location>
</feature>
<feature type="domain" description="SSD" evidence="8">
    <location>
        <begin position="649"/>
        <end position="810"/>
    </location>
</feature>
<evidence type="ECO:0000313" key="10">
    <source>
        <dbReference type="Proteomes" id="UP000236584"/>
    </source>
</evidence>
<keyword evidence="2" id="KW-1003">Cell membrane</keyword>
<evidence type="ECO:0000256" key="2">
    <source>
        <dbReference type="ARBA" id="ARBA00022475"/>
    </source>
</evidence>
<evidence type="ECO:0000256" key="4">
    <source>
        <dbReference type="ARBA" id="ARBA00022989"/>
    </source>
</evidence>
<dbReference type="PROSITE" id="PS50156">
    <property type="entry name" value="SSD"/>
    <property type="match status" value="2"/>
</dbReference>
<reference evidence="9 10" key="1">
    <citation type="submission" date="2018-01" db="EMBL/GenBank/DDBJ databases">
        <title>Complete genome sequence of Salinigranum rubrum GX10T, an extremely halophilic archaeon isolated from a marine solar saltern.</title>
        <authorList>
            <person name="Han S."/>
        </authorList>
    </citation>
    <scope>NUCLEOTIDE SEQUENCE [LARGE SCALE GENOMIC DNA]</scope>
    <source>
        <strain evidence="9 10">GX10</strain>
    </source>
</reference>
<dbReference type="GO" id="GO:0005886">
    <property type="term" value="C:plasma membrane"/>
    <property type="evidence" value="ECO:0007669"/>
    <property type="project" value="UniProtKB-SubCell"/>
</dbReference>
<name>A0A2I8VLN4_9EURY</name>
<dbReference type="Gene3D" id="1.20.1640.10">
    <property type="entry name" value="Multidrug efflux transporter AcrB transmembrane domain"/>
    <property type="match status" value="2"/>
</dbReference>
<feature type="domain" description="SSD" evidence="8">
    <location>
        <begin position="267"/>
        <end position="392"/>
    </location>
</feature>
<dbReference type="Pfam" id="PF03176">
    <property type="entry name" value="MMPL"/>
    <property type="match status" value="2"/>
</dbReference>
<comment type="subcellular location">
    <subcellularLocation>
        <location evidence="1">Cell membrane</location>
        <topology evidence="1">Multi-pass membrane protein</topology>
    </subcellularLocation>
</comment>
<feature type="transmembrane region" description="Helical" evidence="7">
    <location>
        <begin position="20"/>
        <end position="40"/>
    </location>
</feature>
<keyword evidence="4 7" id="KW-1133">Transmembrane helix</keyword>
<dbReference type="EMBL" id="CP026309">
    <property type="protein sequence ID" value="AUV82842.1"/>
    <property type="molecule type" value="Genomic_DNA"/>
</dbReference>
<feature type="transmembrane region" description="Helical" evidence="7">
    <location>
        <begin position="707"/>
        <end position="725"/>
    </location>
</feature>
<feature type="transmembrane region" description="Helical" evidence="7">
    <location>
        <begin position="682"/>
        <end position="701"/>
    </location>
</feature>
<dbReference type="GeneID" id="35593496"/>
<dbReference type="Proteomes" id="UP000236584">
    <property type="component" value="Chromosome"/>
</dbReference>
<proteinExistence type="predicted"/>
<evidence type="ECO:0000256" key="5">
    <source>
        <dbReference type="ARBA" id="ARBA00023136"/>
    </source>
</evidence>
<keyword evidence="5 7" id="KW-0472">Membrane</keyword>
<evidence type="ECO:0000259" key="8">
    <source>
        <dbReference type="PROSITE" id="PS50156"/>
    </source>
</evidence>
<dbReference type="InterPro" id="IPR050545">
    <property type="entry name" value="Mycobact_MmpL"/>
</dbReference>
<evidence type="ECO:0000256" key="7">
    <source>
        <dbReference type="SAM" id="Phobius"/>
    </source>
</evidence>
<accession>A0A2I8VLN4</accession>
<feature type="transmembrane region" description="Helical" evidence="7">
    <location>
        <begin position="764"/>
        <end position="787"/>
    </location>
</feature>
<evidence type="ECO:0000256" key="6">
    <source>
        <dbReference type="SAM" id="MobiDB-lite"/>
    </source>
</evidence>
<protein>
    <submittedName>
        <fullName evidence="9">RND transporter</fullName>
    </submittedName>
</protein>
<keyword evidence="3 7" id="KW-0812">Transmembrane</keyword>
<feature type="transmembrane region" description="Helical" evidence="7">
    <location>
        <begin position="297"/>
        <end position="317"/>
    </location>
</feature>
<dbReference type="AlphaFoldDB" id="A0A2I8VLN4"/>
<dbReference type="SUPFAM" id="SSF82866">
    <property type="entry name" value="Multidrug efflux transporter AcrB transmembrane domain"/>
    <property type="match status" value="2"/>
</dbReference>
<sequence length="841" mass="89908">MRHQQIIDRVDDWIVNRPKAVILTFLVVTLVMSSGLAMTATESGTDQFTEDIPAQEAADEINEQFETESFTAETASTQLIQSNSNVLSKSSMLRMLEAQHRLEETPDQRVVATASVARVVAQDIDPEATTLDEQIDALERTPASTVREHTRSVLRERPGLVGLLSEDYNRESVTASATIATVTHSLPGASDSSGGGGGGDSPATDIQLQAEDIVGTVGGDIRVFGSGLISAEFGNVIGDSLLIVVPAAVTLIFVFLVYAYRDPLDLLVGVVSLAMAILWTFGFMGLAGIAFTQMLIAVPPLLLAVGIDFGIHAVNRYREERVQGIGIVPSMRTATDQLLVAFFIVTGTTVIGFSANLTSALPPIQDFGLVAGIGIIFTFLIFGIFLPAAKVYADQWRARTRFPQFGSQPLGSEDSVLGRILPVGVSISRVAPRLFLLVLVVSTSGLAYYGTGVDSRFTQESFLPPEDNPDWLESLPEPFAPSEYDTPETINYLEDTFESGEDDQVTVYVEGPLRQDDALEQLYRMGDDPPESFVSRDGRADSTSIVTVIREQAARDEEFAALVRRNDANRNGIPDDNLETVYDALLSSPARDRALNYITEDYRSARVQYAVQADAEQADVTRDAREVASGIRFEATATGTIIVFKAVSDVITESALTSLAIALAATLVFLVGIYWLIEGRPLLGVANTVPIAVTVAAIAASMRYGDIPLNALTGTILSIAIGLGIDYSAHVVHRFSEEFDDDGDVYEALEATVRGTGGALTGSMLTTVTGIGVLVLAITPILGQFGLLTGLSILYSFLASIIVLPSTLVVWARLTGRGGTPSDASSPADATPSTDGTPSNA</sequence>
<dbReference type="OrthoDB" id="42357at2157"/>
<dbReference type="KEGG" id="srub:C2R22_15350"/>
<feature type="region of interest" description="Disordered" evidence="6">
    <location>
        <begin position="818"/>
        <end position="841"/>
    </location>
</feature>